<dbReference type="AlphaFoldDB" id="A0A645JD74"/>
<name>A0A645JD74_9ZZZZ</name>
<protein>
    <submittedName>
        <fullName evidence="1">Uncharacterized protein</fullName>
    </submittedName>
</protein>
<comment type="caution">
    <text evidence="1">The sequence shown here is derived from an EMBL/GenBank/DDBJ whole genome shotgun (WGS) entry which is preliminary data.</text>
</comment>
<sequence>MSAIVCASLTGSLASGATGRPWATSQNGQRRVQIAPRIINVAVPWLKHSARFGQEASSQTECRPFLRIAALMPWIRVESAGSLIFIHSGLRSRASRSVATFLTGIRAILSASRYLTPRSITMGLLIAYVFQLRITRESVSIQGNVVFINYF</sequence>
<reference evidence="1" key="1">
    <citation type="submission" date="2019-08" db="EMBL/GenBank/DDBJ databases">
        <authorList>
            <person name="Kucharzyk K."/>
            <person name="Murdoch R.W."/>
            <person name="Higgins S."/>
            <person name="Loffler F."/>
        </authorList>
    </citation>
    <scope>NUCLEOTIDE SEQUENCE</scope>
</reference>
<organism evidence="1">
    <name type="scientific">bioreactor metagenome</name>
    <dbReference type="NCBI Taxonomy" id="1076179"/>
    <lineage>
        <taxon>unclassified sequences</taxon>
        <taxon>metagenomes</taxon>
        <taxon>ecological metagenomes</taxon>
    </lineage>
</organism>
<evidence type="ECO:0000313" key="1">
    <source>
        <dbReference type="EMBL" id="MPN61287.1"/>
    </source>
</evidence>
<dbReference type="EMBL" id="VSSQ01137690">
    <property type="protein sequence ID" value="MPN61287.1"/>
    <property type="molecule type" value="Genomic_DNA"/>
</dbReference>
<accession>A0A645JD74</accession>
<proteinExistence type="predicted"/>
<gene>
    <name evidence="1" type="ORF">SDC9_209022</name>
</gene>